<dbReference type="AlphaFoldDB" id="A0A8X6M6C7"/>
<evidence type="ECO:0000313" key="3">
    <source>
        <dbReference type="Proteomes" id="UP000887116"/>
    </source>
</evidence>
<evidence type="ECO:0000256" key="1">
    <source>
        <dbReference type="SAM" id="MobiDB-lite"/>
    </source>
</evidence>
<dbReference type="Proteomes" id="UP000887116">
    <property type="component" value="Unassembled WGS sequence"/>
</dbReference>
<reference evidence="2" key="1">
    <citation type="submission" date="2020-07" db="EMBL/GenBank/DDBJ databases">
        <title>Multicomponent nature underlies the extraordinary mechanical properties of spider dragline silk.</title>
        <authorList>
            <person name="Kono N."/>
            <person name="Nakamura H."/>
            <person name="Mori M."/>
            <person name="Yoshida Y."/>
            <person name="Ohtoshi R."/>
            <person name="Malay A.D."/>
            <person name="Moran D.A.P."/>
            <person name="Tomita M."/>
            <person name="Numata K."/>
            <person name="Arakawa K."/>
        </authorList>
    </citation>
    <scope>NUCLEOTIDE SEQUENCE</scope>
</reference>
<accession>A0A8X6M6C7</accession>
<sequence length="85" mass="8855">IYSPPQLPTPLPRADANSNTGPVLPAKELPTGSLHSSTTVATTISATTNNSTGSSNTGATYSNPIPVSAAHRVLLLDQWFQLQIV</sequence>
<feature type="non-terminal residue" evidence="2">
    <location>
        <position position="1"/>
    </location>
</feature>
<gene>
    <name evidence="2" type="ORF">TNCT_11251</name>
</gene>
<feature type="compositionally biased region" description="Low complexity" evidence="1">
    <location>
        <begin position="36"/>
        <end position="60"/>
    </location>
</feature>
<name>A0A8X6M6C7_TRICU</name>
<organism evidence="2 3">
    <name type="scientific">Trichonephila clavata</name>
    <name type="common">Joro spider</name>
    <name type="synonym">Nephila clavata</name>
    <dbReference type="NCBI Taxonomy" id="2740835"/>
    <lineage>
        <taxon>Eukaryota</taxon>
        <taxon>Metazoa</taxon>
        <taxon>Ecdysozoa</taxon>
        <taxon>Arthropoda</taxon>
        <taxon>Chelicerata</taxon>
        <taxon>Arachnida</taxon>
        <taxon>Araneae</taxon>
        <taxon>Araneomorphae</taxon>
        <taxon>Entelegynae</taxon>
        <taxon>Araneoidea</taxon>
        <taxon>Nephilidae</taxon>
        <taxon>Trichonephila</taxon>
    </lineage>
</organism>
<evidence type="ECO:0000313" key="2">
    <source>
        <dbReference type="EMBL" id="GFR33547.1"/>
    </source>
</evidence>
<feature type="region of interest" description="Disordered" evidence="1">
    <location>
        <begin position="1"/>
        <end position="60"/>
    </location>
</feature>
<dbReference type="EMBL" id="BMAO01019881">
    <property type="protein sequence ID" value="GFR33547.1"/>
    <property type="molecule type" value="Genomic_DNA"/>
</dbReference>
<feature type="compositionally biased region" description="Pro residues" evidence="1">
    <location>
        <begin position="1"/>
        <end position="11"/>
    </location>
</feature>
<comment type="caution">
    <text evidence="2">The sequence shown here is derived from an EMBL/GenBank/DDBJ whole genome shotgun (WGS) entry which is preliminary data.</text>
</comment>
<proteinExistence type="predicted"/>
<protein>
    <submittedName>
        <fullName evidence="2">Uncharacterized protein</fullName>
    </submittedName>
</protein>
<keyword evidence="3" id="KW-1185">Reference proteome</keyword>